<dbReference type="Proteomes" id="UP001196413">
    <property type="component" value="Unassembled WGS sequence"/>
</dbReference>
<comment type="caution">
    <text evidence="2">The sequence shown here is derived from an EMBL/GenBank/DDBJ whole genome shotgun (WGS) entry which is preliminary data.</text>
</comment>
<evidence type="ECO:0000256" key="1">
    <source>
        <dbReference type="SAM" id="MobiDB-lite"/>
    </source>
</evidence>
<dbReference type="AlphaFoldDB" id="A0AAD5QFV0"/>
<dbReference type="Pfam" id="PF15375">
    <property type="entry name" value="FSAF1"/>
    <property type="match status" value="1"/>
</dbReference>
<protein>
    <submittedName>
        <fullName evidence="2">Uncharacterized protein</fullName>
    </submittedName>
</protein>
<name>A0AAD5QFV0_PARTN</name>
<feature type="region of interest" description="Disordered" evidence="1">
    <location>
        <begin position="134"/>
        <end position="153"/>
    </location>
</feature>
<dbReference type="EMBL" id="JAHQIW010000868">
    <property type="protein sequence ID" value="KAJ1350458.1"/>
    <property type="molecule type" value="Genomic_DNA"/>
</dbReference>
<gene>
    <name evidence="2" type="ORF">KIN20_006251</name>
</gene>
<dbReference type="InterPro" id="IPR027973">
    <property type="entry name" value="FSAF1-like"/>
</dbReference>
<evidence type="ECO:0000313" key="2">
    <source>
        <dbReference type="EMBL" id="KAJ1350458.1"/>
    </source>
</evidence>
<reference evidence="2" key="1">
    <citation type="submission" date="2021-06" db="EMBL/GenBank/DDBJ databases">
        <title>Parelaphostrongylus tenuis whole genome reference sequence.</title>
        <authorList>
            <person name="Garwood T.J."/>
            <person name="Larsen P.A."/>
            <person name="Fountain-Jones N.M."/>
            <person name="Garbe J.R."/>
            <person name="Macchietto M.G."/>
            <person name="Kania S.A."/>
            <person name="Gerhold R.W."/>
            <person name="Richards J.E."/>
            <person name="Wolf T.M."/>
        </authorList>
    </citation>
    <scope>NUCLEOTIDE SEQUENCE</scope>
    <source>
        <strain evidence="2">MNPRO001-30</strain>
        <tissue evidence="2">Meninges</tissue>
    </source>
</reference>
<organism evidence="2 3">
    <name type="scientific">Parelaphostrongylus tenuis</name>
    <name type="common">Meningeal worm</name>
    <dbReference type="NCBI Taxonomy" id="148309"/>
    <lineage>
        <taxon>Eukaryota</taxon>
        <taxon>Metazoa</taxon>
        <taxon>Ecdysozoa</taxon>
        <taxon>Nematoda</taxon>
        <taxon>Chromadorea</taxon>
        <taxon>Rhabditida</taxon>
        <taxon>Rhabditina</taxon>
        <taxon>Rhabditomorpha</taxon>
        <taxon>Strongyloidea</taxon>
        <taxon>Metastrongylidae</taxon>
        <taxon>Parelaphostrongylus</taxon>
    </lineage>
</organism>
<accession>A0AAD5QFV0</accession>
<sequence length="169" mass="19242">MRIDRIMTDEWCRGEELFPVSPFGECQTLDELVEGLAAKKVASFDANTFKNSIPNDVQLVPCVIKKKHLAPKILKKKSSFNKIPKETSVKHVTFEVEQLLVREGMVEDRSAARDRLVVSLGGKEPKGRAVNYKVFKEEQKERKSAQSKRSAEVKAVLRANMKNKKKKKK</sequence>
<feature type="compositionally biased region" description="Basic and acidic residues" evidence="1">
    <location>
        <begin position="134"/>
        <end position="152"/>
    </location>
</feature>
<evidence type="ECO:0000313" key="3">
    <source>
        <dbReference type="Proteomes" id="UP001196413"/>
    </source>
</evidence>
<proteinExistence type="predicted"/>
<keyword evidence="3" id="KW-1185">Reference proteome</keyword>